<evidence type="ECO:0000256" key="2">
    <source>
        <dbReference type="SAM" id="MobiDB-lite"/>
    </source>
</evidence>
<evidence type="ECO:0000313" key="3">
    <source>
        <dbReference type="EMBL" id="GJT30362.1"/>
    </source>
</evidence>
<evidence type="ECO:0000256" key="1">
    <source>
        <dbReference type="SAM" id="Coils"/>
    </source>
</evidence>
<dbReference type="EMBL" id="BQNB010014619">
    <property type="protein sequence ID" value="GJT30362.1"/>
    <property type="molecule type" value="Genomic_DNA"/>
</dbReference>
<reference evidence="3" key="1">
    <citation type="journal article" date="2022" name="Int. J. Mol. Sci.">
        <title>Draft Genome of Tanacetum Coccineum: Genomic Comparison of Closely Related Tanacetum-Family Plants.</title>
        <authorList>
            <person name="Yamashiro T."/>
            <person name="Shiraishi A."/>
            <person name="Nakayama K."/>
            <person name="Satake H."/>
        </authorList>
    </citation>
    <scope>NUCLEOTIDE SEQUENCE</scope>
</reference>
<proteinExistence type="predicted"/>
<dbReference type="Proteomes" id="UP001151760">
    <property type="component" value="Unassembled WGS sequence"/>
</dbReference>
<name>A0ABQ5CW28_9ASTR</name>
<keyword evidence="4" id="KW-1185">Reference proteome</keyword>
<feature type="compositionally biased region" description="Basic and acidic residues" evidence="2">
    <location>
        <begin position="52"/>
        <end position="67"/>
    </location>
</feature>
<keyword evidence="1" id="KW-0175">Coiled coil</keyword>
<comment type="caution">
    <text evidence="3">The sequence shown here is derived from an EMBL/GenBank/DDBJ whole genome shotgun (WGS) entry which is preliminary data.</text>
</comment>
<protein>
    <submittedName>
        <fullName evidence="3">Uncharacterized protein</fullName>
    </submittedName>
</protein>
<evidence type="ECO:0000313" key="4">
    <source>
        <dbReference type="Proteomes" id="UP001151760"/>
    </source>
</evidence>
<feature type="region of interest" description="Disordered" evidence="2">
    <location>
        <begin position="38"/>
        <end position="67"/>
    </location>
</feature>
<organism evidence="3 4">
    <name type="scientific">Tanacetum coccineum</name>
    <dbReference type="NCBI Taxonomy" id="301880"/>
    <lineage>
        <taxon>Eukaryota</taxon>
        <taxon>Viridiplantae</taxon>
        <taxon>Streptophyta</taxon>
        <taxon>Embryophyta</taxon>
        <taxon>Tracheophyta</taxon>
        <taxon>Spermatophyta</taxon>
        <taxon>Magnoliopsida</taxon>
        <taxon>eudicotyledons</taxon>
        <taxon>Gunneridae</taxon>
        <taxon>Pentapetalae</taxon>
        <taxon>asterids</taxon>
        <taxon>campanulids</taxon>
        <taxon>Asterales</taxon>
        <taxon>Asteraceae</taxon>
        <taxon>Asteroideae</taxon>
        <taxon>Anthemideae</taxon>
        <taxon>Anthemidinae</taxon>
        <taxon>Tanacetum</taxon>
    </lineage>
</organism>
<accession>A0ABQ5CW28</accession>
<feature type="coiled-coil region" evidence="1">
    <location>
        <begin position="95"/>
        <end position="122"/>
    </location>
</feature>
<gene>
    <name evidence="3" type="ORF">Tco_0910637</name>
</gene>
<sequence length="125" mass="15031">MLKKPDPDKDDIPMSREEEAKFMQTFYKTRFYNAYRDRDSNRDNWRSSGRNDYNRDNYRSNTDDKPYDLQKQFNDFMKSQQSTNAFVKETFMDLKTQLETVAKNHQASIQNLETKFDRLADKQSG</sequence>
<reference evidence="3" key="2">
    <citation type="submission" date="2022-01" db="EMBL/GenBank/DDBJ databases">
        <authorList>
            <person name="Yamashiro T."/>
            <person name="Shiraishi A."/>
            <person name="Satake H."/>
            <person name="Nakayama K."/>
        </authorList>
    </citation>
    <scope>NUCLEOTIDE SEQUENCE</scope>
</reference>